<dbReference type="PROSITE" id="PS51257">
    <property type="entry name" value="PROKAR_LIPOPROTEIN"/>
    <property type="match status" value="1"/>
</dbReference>
<name>A0A7Z9CAN6_CAPOC</name>
<evidence type="ECO:0000313" key="2">
    <source>
        <dbReference type="Proteomes" id="UP000276733"/>
    </source>
</evidence>
<dbReference type="AlphaFoldDB" id="A0A7Z9CAN6"/>
<dbReference type="Proteomes" id="UP000276733">
    <property type="component" value="Unassembled WGS sequence"/>
</dbReference>
<dbReference type="EMBL" id="UYIQ01000001">
    <property type="protein sequence ID" value="VDG81021.1"/>
    <property type="molecule type" value="Genomic_DNA"/>
</dbReference>
<organism evidence="1 2">
    <name type="scientific">Capnocytophaga ochracea</name>
    <dbReference type="NCBI Taxonomy" id="1018"/>
    <lineage>
        <taxon>Bacteria</taxon>
        <taxon>Pseudomonadati</taxon>
        <taxon>Bacteroidota</taxon>
        <taxon>Flavobacteriia</taxon>
        <taxon>Flavobacteriales</taxon>
        <taxon>Flavobacteriaceae</taxon>
        <taxon>Capnocytophaga</taxon>
    </lineage>
</organism>
<proteinExistence type="predicted"/>
<sequence>MNYIKKITILVLVLSLFCACPDKDKDNIDATICIKNNTNKDIYFLYRGSISILDRAPTRDFLIISNGTLEFGGYFKGRNYSNNDKLYIWLFDRKLIDSIPWEQVKRDNLYLKRYDLTTQDLERMNWEIAYEGS</sequence>
<protein>
    <recommendedName>
        <fullName evidence="3">Lipoprotein</fullName>
    </recommendedName>
</protein>
<evidence type="ECO:0008006" key="3">
    <source>
        <dbReference type="Google" id="ProtNLM"/>
    </source>
</evidence>
<comment type="caution">
    <text evidence="1">The sequence shown here is derived from an EMBL/GenBank/DDBJ whole genome shotgun (WGS) entry which is preliminary data.</text>
</comment>
<dbReference type="RefSeq" id="WP_181830906.1">
    <property type="nucleotide sequence ID" value="NZ_UYIQ01000001.1"/>
</dbReference>
<evidence type="ECO:0000313" key="1">
    <source>
        <dbReference type="EMBL" id="VDG81021.1"/>
    </source>
</evidence>
<reference evidence="1 2" key="1">
    <citation type="submission" date="2018-11" db="EMBL/GenBank/DDBJ databases">
        <authorList>
            <consortium name="Pathogen Informatics"/>
        </authorList>
    </citation>
    <scope>NUCLEOTIDE SEQUENCE [LARGE SCALE GENOMIC DNA]</scope>
    <source>
        <strain evidence="1 2">NCTC11458</strain>
    </source>
</reference>
<gene>
    <name evidence="1" type="ORF">NCTC11458_00304</name>
</gene>
<accession>A0A7Z9CAN6</accession>